<evidence type="ECO:0000313" key="2">
    <source>
        <dbReference type="Proteomes" id="UP000248134"/>
    </source>
</evidence>
<gene>
    <name evidence="1" type="ORF">DNX69_25550</name>
</gene>
<dbReference type="Proteomes" id="UP000248134">
    <property type="component" value="Unassembled WGS sequence"/>
</dbReference>
<dbReference type="AlphaFoldDB" id="A0A323UA30"/>
<dbReference type="EMBL" id="QKQS01000042">
    <property type="protein sequence ID" value="PZA09059.1"/>
    <property type="molecule type" value="Genomic_DNA"/>
</dbReference>
<proteinExistence type="predicted"/>
<reference evidence="1 2" key="1">
    <citation type="submission" date="2018-06" db="EMBL/GenBank/DDBJ databases">
        <title>Draft Whole-Genome Sequence of the purple photosynthetic bacterium Rhodospeudomonas palustris XCP.</title>
        <authorList>
            <person name="Rayyan A."/>
            <person name="Meyer T.E."/>
            <person name="Kyndt J.A."/>
        </authorList>
    </citation>
    <scope>NUCLEOTIDE SEQUENCE [LARGE SCALE GENOMIC DNA]</scope>
    <source>
        <strain evidence="1 2">XCP</strain>
    </source>
</reference>
<evidence type="ECO:0000313" key="1">
    <source>
        <dbReference type="EMBL" id="PZA09059.1"/>
    </source>
</evidence>
<name>A0A323UA30_RHOPL</name>
<protein>
    <submittedName>
        <fullName evidence="1">Uncharacterized protein</fullName>
    </submittedName>
</protein>
<comment type="caution">
    <text evidence="1">The sequence shown here is derived from an EMBL/GenBank/DDBJ whole genome shotgun (WGS) entry which is preliminary data.</text>
</comment>
<organism evidence="1 2">
    <name type="scientific">Rhodopseudomonas palustris</name>
    <dbReference type="NCBI Taxonomy" id="1076"/>
    <lineage>
        <taxon>Bacteria</taxon>
        <taxon>Pseudomonadati</taxon>
        <taxon>Pseudomonadota</taxon>
        <taxon>Alphaproteobacteria</taxon>
        <taxon>Hyphomicrobiales</taxon>
        <taxon>Nitrobacteraceae</taxon>
        <taxon>Rhodopseudomonas</taxon>
    </lineage>
</organism>
<accession>A0A323UA30</accession>
<sequence>MLAVVAEIVVDCAQASSLPLSPDATLAVLDLKIWNAGGTKRRRISANQWLAPRRHQISAQAIADARNICAAMFLREIIPPADR</sequence>
<dbReference type="RefSeq" id="WP_110788823.1">
    <property type="nucleotide sequence ID" value="NZ_QKQS01000042.1"/>
</dbReference>